<comment type="catalytic activity">
    <reaction evidence="5">
        <text>D-glyceraldehyde 3-phosphate + phosphate + NAD(+) = (2R)-3-phospho-glyceroyl phosphate + NADH + H(+)</text>
        <dbReference type="Rhea" id="RHEA:10300"/>
        <dbReference type="ChEBI" id="CHEBI:15378"/>
        <dbReference type="ChEBI" id="CHEBI:43474"/>
        <dbReference type="ChEBI" id="CHEBI:57540"/>
        <dbReference type="ChEBI" id="CHEBI:57604"/>
        <dbReference type="ChEBI" id="CHEBI:57945"/>
        <dbReference type="ChEBI" id="CHEBI:59776"/>
        <dbReference type="EC" id="1.2.1.12"/>
    </reaction>
</comment>
<evidence type="ECO:0000256" key="6">
    <source>
        <dbReference type="RuleBase" id="RU000397"/>
    </source>
</evidence>
<evidence type="ECO:0000259" key="7">
    <source>
        <dbReference type="SMART" id="SM00846"/>
    </source>
</evidence>
<dbReference type="FunFam" id="3.40.50.720:FF:000001">
    <property type="entry name" value="Glyceraldehyde-3-phosphate dehydrogenase"/>
    <property type="match status" value="1"/>
</dbReference>
<dbReference type="InterPro" id="IPR036291">
    <property type="entry name" value="NAD(P)-bd_dom_sf"/>
</dbReference>
<dbReference type="PANTHER" id="PTHR10836">
    <property type="entry name" value="GLYCERALDEHYDE 3-PHOSPHATE DEHYDROGENASE"/>
    <property type="match status" value="1"/>
</dbReference>
<dbReference type="VEuPathDB" id="VectorBase:GAUT050492"/>
<dbReference type="SUPFAM" id="SSF55347">
    <property type="entry name" value="Glyceraldehyde-3-phosphate dehydrogenase-like, C-terminal domain"/>
    <property type="match status" value="1"/>
</dbReference>
<dbReference type="Proteomes" id="UP000078200">
    <property type="component" value="Unassembled WGS sequence"/>
</dbReference>
<dbReference type="SUPFAM" id="SSF51735">
    <property type="entry name" value="NAD(P)-binding Rossmann-fold domains"/>
    <property type="match status" value="1"/>
</dbReference>
<sequence length="221" mass="24090">MSKIGINGFTRIGRIFCRRCLLKNAEVLPINNPALSPDQMGYLLKCDSVHSRLNVEIESGKHCLVINNKKITLTKEKYAKKIPWAGVECVVDCCGAFTPIEKASAHIHGSVKKVFLLYPSTDAPMFVCGVNLDKYKSDMKVVSNVSCTTICLAPLAKYIHDNFCIEEGLMTIAHAVTPTRAATDNARKKWRSGRSAVLNIILASTGAAKAVGKVIPDLNGK</sequence>
<name>A0A1A9VX49_GLOAU</name>
<keyword evidence="4" id="KW-0520">NAD</keyword>
<dbReference type="Gene3D" id="3.40.50.720">
    <property type="entry name" value="NAD(P)-binding Rossmann-like Domain"/>
    <property type="match status" value="1"/>
</dbReference>
<evidence type="ECO:0000256" key="4">
    <source>
        <dbReference type="ARBA" id="ARBA00023027"/>
    </source>
</evidence>
<dbReference type="InterPro" id="IPR020831">
    <property type="entry name" value="GlycerAld/Erythrose_P_DH"/>
</dbReference>
<dbReference type="STRING" id="7395.A0A1A9VX49"/>
<evidence type="ECO:0000313" key="9">
    <source>
        <dbReference type="Proteomes" id="UP000078200"/>
    </source>
</evidence>
<dbReference type="SMART" id="SM00846">
    <property type="entry name" value="Gp_dh_N"/>
    <property type="match status" value="1"/>
</dbReference>
<evidence type="ECO:0000256" key="2">
    <source>
        <dbReference type="ARBA" id="ARBA00011881"/>
    </source>
</evidence>
<dbReference type="EnsemblMetazoa" id="GAUT050492-RA">
    <property type="protein sequence ID" value="GAUT050492-PA"/>
    <property type="gene ID" value="GAUT050492"/>
</dbReference>
<protein>
    <recommendedName>
        <fullName evidence="7">Glyceraldehyde 3-phosphate dehydrogenase NAD(P) binding domain-containing protein</fullName>
    </recommendedName>
</protein>
<keyword evidence="3" id="KW-0560">Oxidoreductase</keyword>
<dbReference type="InterPro" id="IPR020830">
    <property type="entry name" value="GlycerAld_3-P_DH_AS"/>
</dbReference>
<dbReference type="Pfam" id="PF00044">
    <property type="entry name" value="Gp_dh_N"/>
    <property type="match status" value="1"/>
</dbReference>
<dbReference type="GO" id="GO:0004365">
    <property type="term" value="F:glyceraldehyde-3-phosphate dehydrogenase (NAD+) (phosphorylating) activity"/>
    <property type="evidence" value="ECO:0007669"/>
    <property type="project" value="UniProtKB-EC"/>
</dbReference>
<evidence type="ECO:0000256" key="3">
    <source>
        <dbReference type="ARBA" id="ARBA00023002"/>
    </source>
</evidence>
<dbReference type="AlphaFoldDB" id="A0A1A9VX49"/>
<dbReference type="PROSITE" id="PS00071">
    <property type="entry name" value="GAPDH"/>
    <property type="match status" value="1"/>
</dbReference>
<reference evidence="8" key="1">
    <citation type="submission" date="2020-05" db="UniProtKB">
        <authorList>
            <consortium name="EnsemblMetazoa"/>
        </authorList>
    </citation>
    <scope>IDENTIFICATION</scope>
    <source>
        <strain evidence="8">TTRI</strain>
    </source>
</reference>
<evidence type="ECO:0000256" key="1">
    <source>
        <dbReference type="ARBA" id="ARBA00007406"/>
    </source>
</evidence>
<evidence type="ECO:0000256" key="5">
    <source>
        <dbReference type="ARBA" id="ARBA00047698"/>
    </source>
</evidence>
<proteinExistence type="inferred from homology"/>
<dbReference type="PRINTS" id="PR00078">
    <property type="entry name" value="G3PDHDRGNASE"/>
</dbReference>
<dbReference type="CDD" id="cd05214">
    <property type="entry name" value="GAPDH_I_N"/>
    <property type="match status" value="1"/>
</dbReference>
<comment type="subunit">
    <text evidence="2">Homotetramer.</text>
</comment>
<dbReference type="GO" id="GO:0005829">
    <property type="term" value="C:cytosol"/>
    <property type="evidence" value="ECO:0007669"/>
    <property type="project" value="TreeGrafter"/>
</dbReference>
<dbReference type="GO" id="GO:0051287">
    <property type="term" value="F:NAD binding"/>
    <property type="evidence" value="ECO:0007669"/>
    <property type="project" value="InterPro"/>
</dbReference>
<feature type="domain" description="Glyceraldehyde 3-phosphate dehydrogenase NAD(P) binding" evidence="7">
    <location>
        <begin position="2"/>
        <end position="147"/>
    </location>
</feature>
<comment type="similarity">
    <text evidence="1 6">Belongs to the glyceraldehyde-3-phosphate dehydrogenase family.</text>
</comment>
<dbReference type="PANTHER" id="PTHR10836:SF76">
    <property type="entry name" value="GLYCERALDEHYDE-3-PHOSPHATE DEHYDROGENASE-RELATED"/>
    <property type="match status" value="1"/>
</dbReference>
<evidence type="ECO:0000313" key="8">
    <source>
        <dbReference type="EnsemblMetazoa" id="GAUT050492-PA"/>
    </source>
</evidence>
<keyword evidence="9" id="KW-1185">Reference proteome</keyword>
<dbReference type="InterPro" id="IPR020829">
    <property type="entry name" value="GlycerAld_3-P_DH_cat"/>
</dbReference>
<dbReference type="InterPro" id="IPR020828">
    <property type="entry name" value="GlycerAld_3-P_DH_NAD(P)-bd"/>
</dbReference>
<dbReference type="GO" id="GO:0006096">
    <property type="term" value="P:glycolytic process"/>
    <property type="evidence" value="ECO:0007669"/>
    <property type="project" value="TreeGrafter"/>
</dbReference>
<dbReference type="Pfam" id="PF02800">
    <property type="entry name" value="Gp_dh_C"/>
    <property type="match status" value="1"/>
</dbReference>
<organism evidence="8 9">
    <name type="scientific">Glossina austeni</name>
    <name type="common">Savannah tsetse fly</name>
    <dbReference type="NCBI Taxonomy" id="7395"/>
    <lineage>
        <taxon>Eukaryota</taxon>
        <taxon>Metazoa</taxon>
        <taxon>Ecdysozoa</taxon>
        <taxon>Arthropoda</taxon>
        <taxon>Hexapoda</taxon>
        <taxon>Insecta</taxon>
        <taxon>Pterygota</taxon>
        <taxon>Neoptera</taxon>
        <taxon>Endopterygota</taxon>
        <taxon>Diptera</taxon>
        <taxon>Brachycera</taxon>
        <taxon>Muscomorpha</taxon>
        <taxon>Hippoboscoidea</taxon>
        <taxon>Glossinidae</taxon>
        <taxon>Glossina</taxon>
    </lineage>
</organism>
<accession>A0A1A9VX49</accession>